<comment type="caution">
    <text evidence="13">The sequence shown here is derived from an EMBL/GenBank/DDBJ whole genome shotgun (WGS) entry which is preliminary data.</text>
</comment>
<evidence type="ECO:0000313" key="13">
    <source>
        <dbReference type="EMBL" id="KAF6057255.1"/>
    </source>
</evidence>
<dbReference type="OrthoDB" id="9909019at2759"/>
<dbReference type="GO" id="GO:0006612">
    <property type="term" value="P:protein targeting to membrane"/>
    <property type="evidence" value="ECO:0007669"/>
    <property type="project" value="TreeGrafter"/>
</dbReference>
<comment type="subcellular location">
    <subcellularLocation>
        <location evidence="1">Endoplasmic reticulum membrane</location>
        <topology evidence="1">Multi-pass membrane protein</topology>
    </subcellularLocation>
</comment>
<dbReference type="AlphaFoldDB" id="A0A8X7NPG5"/>
<keyword evidence="2 11" id="KW-0808">Transferase</keyword>
<comment type="catalytic activity">
    <reaction evidence="10 11">
        <text>L-cysteinyl-[protein] + hexadecanoyl-CoA = S-hexadecanoyl-L-cysteinyl-[protein] + CoA</text>
        <dbReference type="Rhea" id="RHEA:36683"/>
        <dbReference type="Rhea" id="RHEA-COMP:10131"/>
        <dbReference type="Rhea" id="RHEA-COMP:11032"/>
        <dbReference type="ChEBI" id="CHEBI:29950"/>
        <dbReference type="ChEBI" id="CHEBI:57287"/>
        <dbReference type="ChEBI" id="CHEBI:57379"/>
        <dbReference type="ChEBI" id="CHEBI:74151"/>
        <dbReference type="EC" id="2.3.1.225"/>
    </reaction>
</comment>
<dbReference type="Proteomes" id="UP000590412">
    <property type="component" value="Unassembled WGS sequence"/>
</dbReference>
<keyword evidence="4 11" id="KW-1133">Transmembrane helix</keyword>
<reference evidence="13" key="1">
    <citation type="submission" date="2020-03" db="EMBL/GenBank/DDBJ databases">
        <title>FDA dAtabase for Regulatory Grade micrObial Sequences (FDA-ARGOS): Supporting development and validation of Infectious Disease Dx tests.</title>
        <authorList>
            <person name="Campos J."/>
            <person name="Goldberg B."/>
            <person name="Tallon L."/>
            <person name="Sadzewicz L."/>
            <person name="Vavikolanu K."/>
            <person name="Mehta A."/>
            <person name="Aluvathingal J."/>
            <person name="Nadendla S."/>
            <person name="Nandy P."/>
            <person name="Geyer C."/>
            <person name="Yan Y."/>
            <person name="Sichtig H."/>
        </authorList>
    </citation>
    <scope>NUCLEOTIDE SEQUENCE [LARGE SCALE GENOMIC DNA]</scope>
    <source>
        <strain evidence="13">FDAARGOS_652</strain>
    </source>
</reference>
<dbReference type="InterPro" id="IPR001594">
    <property type="entry name" value="Palmitoyltrfase_DHHC"/>
</dbReference>
<evidence type="ECO:0000259" key="12">
    <source>
        <dbReference type="Pfam" id="PF01529"/>
    </source>
</evidence>
<dbReference type="EC" id="2.3.1.225" evidence="11"/>
<dbReference type="GO" id="GO:0005794">
    <property type="term" value="C:Golgi apparatus"/>
    <property type="evidence" value="ECO:0007669"/>
    <property type="project" value="TreeGrafter"/>
</dbReference>
<organism evidence="13 14">
    <name type="scientific">Candida parapsilosis</name>
    <name type="common">Yeast</name>
    <dbReference type="NCBI Taxonomy" id="5480"/>
    <lineage>
        <taxon>Eukaryota</taxon>
        <taxon>Fungi</taxon>
        <taxon>Dikarya</taxon>
        <taxon>Ascomycota</taxon>
        <taxon>Saccharomycotina</taxon>
        <taxon>Pichiomycetes</taxon>
        <taxon>Debaryomycetaceae</taxon>
        <taxon>Candida/Lodderomyces clade</taxon>
        <taxon>Candida</taxon>
    </lineage>
</organism>
<feature type="transmembrane region" description="Helical" evidence="11">
    <location>
        <begin position="305"/>
        <end position="328"/>
    </location>
</feature>
<sequence>MISTNDSSAGYPVLKSSLTLNHISLNSHPEEVSLRQTQSSRSKHDYHHEEIKVRSRSLPFIHRFITNWLIMDPVLKRKYQTHSSSGKNYEIEKDPDVKFVFFFGGRLLSIKGKPINIITGALIVIPVVIYCIFEAKWQWHHLSPAVVITFIYIWLLAFCHFWKAATSDAGMLPKNLHIPKSINNEKVDNPPDEYFNSITLPSYGNTKDGVVVKYCSTCHIWRPPRTSHCGTCQVCILNHDHHCVFLNNCVGERNYMYFLWFLLLACVGCIYLLIISIVQLCYYQIGEVSDVASMSQSVKHFPLSLFLIIYSIVALLYPLLLLAFHLFLTSQNITTREYLNNVYKRKHNDFVNVFDTHSIAKNLYINWFGSSRGVNLTFPRDKYQPGDIRYEKIEPLELFSIEYERK</sequence>
<dbReference type="PROSITE" id="PS50216">
    <property type="entry name" value="DHHC"/>
    <property type="match status" value="1"/>
</dbReference>
<keyword evidence="8 11" id="KW-0012">Acyltransferase</keyword>
<evidence type="ECO:0000313" key="14">
    <source>
        <dbReference type="Proteomes" id="UP000590412"/>
    </source>
</evidence>
<dbReference type="InterPro" id="IPR039859">
    <property type="entry name" value="PFA4/ZDH16/20/ERF2-like"/>
</dbReference>
<evidence type="ECO:0000256" key="5">
    <source>
        <dbReference type="ARBA" id="ARBA00023136"/>
    </source>
</evidence>
<dbReference type="GO" id="GO:0019706">
    <property type="term" value="F:protein-cysteine S-palmitoyltransferase activity"/>
    <property type="evidence" value="ECO:0007669"/>
    <property type="project" value="UniProtKB-EC"/>
</dbReference>
<name>A0A8X7NPG5_CANPA</name>
<keyword evidence="3 11" id="KW-0812">Transmembrane</keyword>
<feature type="transmembrane region" description="Helical" evidence="11">
    <location>
        <begin position="115"/>
        <end position="135"/>
    </location>
</feature>
<comment type="similarity">
    <text evidence="9">Belongs to the DHHC palmitoyltransferase family. ERF2/ZDHHC9 subfamily.</text>
</comment>
<feature type="transmembrane region" description="Helical" evidence="11">
    <location>
        <begin position="257"/>
        <end position="285"/>
    </location>
</feature>
<evidence type="ECO:0000256" key="11">
    <source>
        <dbReference type="RuleBase" id="RU079119"/>
    </source>
</evidence>
<gene>
    <name evidence="13" type="ORF">FOB60_001810</name>
</gene>
<feature type="transmembrane region" description="Helical" evidence="11">
    <location>
        <begin position="141"/>
        <end position="162"/>
    </location>
</feature>
<accession>A0A8X7NPG5</accession>
<evidence type="ECO:0000256" key="7">
    <source>
        <dbReference type="ARBA" id="ARBA00023288"/>
    </source>
</evidence>
<keyword evidence="5 11" id="KW-0472">Membrane</keyword>
<evidence type="ECO:0000256" key="9">
    <source>
        <dbReference type="ARBA" id="ARBA00023463"/>
    </source>
</evidence>
<dbReference type="PANTHER" id="PTHR22883">
    <property type="entry name" value="ZINC FINGER DHHC DOMAIN CONTAINING PROTEIN"/>
    <property type="match status" value="1"/>
</dbReference>
<evidence type="ECO:0000256" key="6">
    <source>
        <dbReference type="ARBA" id="ARBA00023139"/>
    </source>
</evidence>
<dbReference type="PANTHER" id="PTHR22883:SF43">
    <property type="entry name" value="PALMITOYLTRANSFERASE APP"/>
    <property type="match status" value="1"/>
</dbReference>
<evidence type="ECO:0000256" key="1">
    <source>
        <dbReference type="ARBA" id="ARBA00004477"/>
    </source>
</evidence>
<dbReference type="Pfam" id="PF01529">
    <property type="entry name" value="DHHC"/>
    <property type="match status" value="1"/>
</dbReference>
<evidence type="ECO:0000256" key="3">
    <source>
        <dbReference type="ARBA" id="ARBA00022692"/>
    </source>
</evidence>
<keyword evidence="6" id="KW-0564">Palmitate</keyword>
<comment type="domain">
    <text evidence="11">The DHHC domain is required for palmitoyltransferase activity.</text>
</comment>
<evidence type="ECO:0000256" key="4">
    <source>
        <dbReference type="ARBA" id="ARBA00022989"/>
    </source>
</evidence>
<dbReference type="EMBL" id="JABWAB010000003">
    <property type="protein sequence ID" value="KAF6057255.1"/>
    <property type="molecule type" value="Genomic_DNA"/>
</dbReference>
<dbReference type="GO" id="GO:0005789">
    <property type="term" value="C:endoplasmic reticulum membrane"/>
    <property type="evidence" value="ECO:0007669"/>
    <property type="project" value="UniProtKB-SubCell"/>
</dbReference>
<feature type="domain" description="Palmitoyltransferase DHHC" evidence="12">
    <location>
        <begin position="213"/>
        <end position="341"/>
    </location>
</feature>
<protein>
    <recommendedName>
        <fullName evidence="11">Palmitoyltransferase</fullName>
        <ecNumber evidence="11">2.3.1.225</ecNumber>
    </recommendedName>
</protein>
<proteinExistence type="inferred from homology"/>
<evidence type="ECO:0000256" key="8">
    <source>
        <dbReference type="ARBA" id="ARBA00023315"/>
    </source>
</evidence>
<evidence type="ECO:0000256" key="10">
    <source>
        <dbReference type="ARBA" id="ARBA00048048"/>
    </source>
</evidence>
<evidence type="ECO:0000256" key="2">
    <source>
        <dbReference type="ARBA" id="ARBA00022679"/>
    </source>
</evidence>
<keyword evidence="7" id="KW-0449">Lipoprotein</keyword>